<dbReference type="InterPro" id="IPR017856">
    <property type="entry name" value="Integrase-like_N"/>
</dbReference>
<dbReference type="NCBIfam" id="NF009044">
    <property type="entry name" value="PRK12378.1"/>
    <property type="match status" value="1"/>
</dbReference>
<keyword evidence="2 4" id="KW-0805">Transcription regulation</keyword>
<evidence type="ECO:0000313" key="7">
    <source>
        <dbReference type="EMBL" id="APW60079.1"/>
    </source>
</evidence>
<reference evidence="8" key="1">
    <citation type="submission" date="2016-12" db="EMBL/GenBank/DDBJ databases">
        <title>Comparative genomics of four Isosphaeraceae planctomycetes: a common pool of plasmids and glycoside hydrolase genes.</title>
        <authorList>
            <person name="Ivanova A."/>
        </authorList>
    </citation>
    <scope>NUCLEOTIDE SEQUENCE [LARGE SCALE GENOMIC DNA]</scope>
    <source>
        <strain evidence="8">PX4</strain>
    </source>
</reference>
<name>A0A1U7CME0_9BACT</name>
<dbReference type="GO" id="GO:0005829">
    <property type="term" value="C:cytosol"/>
    <property type="evidence" value="ECO:0007669"/>
    <property type="project" value="TreeGrafter"/>
</dbReference>
<organism evidence="7 8">
    <name type="scientific">Paludisphaera borealis</name>
    <dbReference type="NCBI Taxonomy" id="1387353"/>
    <lineage>
        <taxon>Bacteria</taxon>
        <taxon>Pseudomonadati</taxon>
        <taxon>Planctomycetota</taxon>
        <taxon>Planctomycetia</taxon>
        <taxon>Isosphaerales</taxon>
        <taxon>Isosphaeraceae</taxon>
        <taxon>Paludisphaera</taxon>
    </lineage>
</organism>
<keyword evidence="4" id="KW-0963">Cytoplasm</keyword>
<feature type="domain" description="TACO1/YebC-like second and third" evidence="5">
    <location>
        <begin position="80"/>
        <end position="236"/>
    </location>
</feature>
<comment type="similarity">
    <text evidence="1 4">Belongs to the TACO1 family.</text>
</comment>
<comment type="subcellular location">
    <subcellularLocation>
        <location evidence="4">Cytoplasm</location>
    </subcellularLocation>
</comment>
<dbReference type="Pfam" id="PF01709">
    <property type="entry name" value="Transcrip_reg"/>
    <property type="match status" value="1"/>
</dbReference>
<evidence type="ECO:0000256" key="3">
    <source>
        <dbReference type="ARBA" id="ARBA00023163"/>
    </source>
</evidence>
<dbReference type="Gene3D" id="1.10.10.200">
    <property type="match status" value="1"/>
</dbReference>
<evidence type="ECO:0000256" key="1">
    <source>
        <dbReference type="ARBA" id="ARBA00008724"/>
    </source>
</evidence>
<evidence type="ECO:0000313" key="8">
    <source>
        <dbReference type="Proteomes" id="UP000186309"/>
    </source>
</evidence>
<evidence type="ECO:0000259" key="5">
    <source>
        <dbReference type="Pfam" id="PF01709"/>
    </source>
</evidence>
<dbReference type="KEGG" id="pbor:BSF38_01541"/>
<protein>
    <recommendedName>
        <fullName evidence="4">Probable transcriptional regulatory protein BSF38_01541</fullName>
    </recommendedName>
</protein>
<evidence type="ECO:0000259" key="6">
    <source>
        <dbReference type="Pfam" id="PF20772"/>
    </source>
</evidence>
<dbReference type="InterPro" id="IPR029072">
    <property type="entry name" value="YebC-like"/>
</dbReference>
<dbReference type="InterPro" id="IPR002876">
    <property type="entry name" value="Transcrip_reg_TACO1-like"/>
</dbReference>
<feature type="domain" description="TACO1/YebC-like N-terminal" evidence="6">
    <location>
        <begin position="5"/>
        <end position="73"/>
    </location>
</feature>
<dbReference type="Proteomes" id="UP000186309">
    <property type="component" value="Chromosome"/>
</dbReference>
<dbReference type="GO" id="GO:0006355">
    <property type="term" value="P:regulation of DNA-templated transcription"/>
    <property type="evidence" value="ECO:0007669"/>
    <property type="project" value="UniProtKB-UniRule"/>
</dbReference>
<dbReference type="OrthoDB" id="9781053at2"/>
<dbReference type="SUPFAM" id="SSF75625">
    <property type="entry name" value="YebC-like"/>
    <property type="match status" value="1"/>
</dbReference>
<dbReference type="AlphaFoldDB" id="A0A1U7CME0"/>
<dbReference type="InterPro" id="IPR049083">
    <property type="entry name" value="TACO1_YebC_N"/>
</dbReference>
<keyword evidence="4" id="KW-0238">DNA-binding</keyword>
<gene>
    <name evidence="7" type="primary">yeeN</name>
    <name evidence="7" type="ORF">BSF38_01541</name>
</gene>
<dbReference type="Pfam" id="PF20772">
    <property type="entry name" value="TACO1_YebC_N"/>
    <property type="match status" value="1"/>
</dbReference>
<dbReference type="HAMAP" id="MF_00693">
    <property type="entry name" value="Transcrip_reg_TACO1"/>
    <property type="match status" value="1"/>
</dbReference>
<dbReference type="RefSeq" id="WP_076344476.1">
    <property type="nucleotide sequence ID" value="NZ_CP019082.1"/>
</dbReference>
<dbReference type="Gene3D" id="3.30.70.980">
    <property type="match status" value="2"/>
</dbReference>
<evidence type="ECO:0000256" key="4">
    <source>
        <dbReference type="HAMAP-Rule" id="MF_00693"/>
    </source>
</evidence>
<keyword evidence="3 4" id="KW-0804">Transcription</keyword>
<accession>A0A1U7CME0</accession>
<dbReference type="InterPro" id="IPR048300">
    <property type="entry name" value="TACO1_YebC-like_2nd/3rd_dom"/>
</dbReference>
<dbReference type="PANTHER" id="PTHR12532:SF0">
    <property type="entry name" value="TRANSLATIONAL ACTIVATOR OF CYTOCHROME C OXIDASE 1"/>
    <property type="match status" value="1"/>
</dbReference>
<dbReference type="STRING" id="1387353.BSF38_01541"/>
<sequence>MGRIFEKRKASIFKTSAQKSKLFSKYGRQLYMAAKNGVPDPDANPALRALVEKAKRDNVASHVIEKAIQKAAGAGGEDFQAARYEGFGPGGSLLIVDCLTDNNTRTISAVRNCFSKTGSKLAANGSVAMSFDHLAVLSFNGDDEEKVIEAMFAADVAVEDVECRDGTVTIFAPPAEFYKAKMALHEAFPALELEVQEITFLPQSSKTLSGDDLGAFEKLLGMLDDCDDVQEIYHNVTLPIEPASG</sequence>
<proteinExistence type="inferred from homology"/>
<evidence type="ECO:0000256" key="2">
    <source>
        <dbReference type="ARBA" id="ARBA00023015"/>
    </source>
</evidence>
<dbReference type="GO" id="GO:0003677">
    <property type="term" value="F:DNA binding"/>
    <property type="evidence" value="ECO:0007669"/>
    <property type="project" value="UniProtKB-UniRule"/>
</dbReference>
<dbReference type="EMBL" id="CP019082">
    <property type="protein sequence ID" value="APW60079.1"/>
    <property type="molecule type" value="Genomic_DNA"/>
</dbReference>
<keyword evidence="8" id="KW-1185">Reference proteome</keyword>
<dbReference type="PANTHER" id="PTHR12532">
    <property type="entry name" value="TRANSLATIONAL ACTIVATOR OF CYTOCHROME C OXIDASE 1"/>
    <property type="match status" value="1"/>
</dbReference>
<dbReference type="InterPro" id="IPR026564">
    <property type="entry name" value="Transcrip_reg_TACO1-like_dom3"/>
</dbReference>